<proteinExistence type="inferred from homology"/>
<feature type="transmembrane region" description="Helical" evidence="5">
    <location>
        <begin position="200"/>
        <end position="218"/>
    </location>
</feature>
<evidence type="ECO:0000256" key="3">
    <source>
        <dbReference type="ARBA" id="ARBA00022989"/>
    </source>
</evidence>
<protein>
    <recommendedName>
        <fullName evidence="5">Probable membrane transporter protein</fullName>
    </recommendedName>
</protein>
<keyword evidence="4 5" id="KW-0472">Membrane</keyword>
<keyword evidence="3 5" id="KW-1133">Transmembrane helix</keyword>
<name>A0A060HXV8_RHIET</name>
<evidence type="ECO:0000256" key="5">
    <source>
        <dbReference type="RuleBase" id="RU363041"/>
    </source>
</evidence>
<evidence type="ECO:0000256" key="4">
    <source>
        <dbReference type="ARBA" id="ARBA00023136"/>
    </source>
</evidence>
<feature type="transmembrane region" description="Helical" evidence="5">
    <location>
        <begin position="225"/>
        <end position="242"/>
    </location>
</feature>
<dbReference type="Pfam" id="PF01925">
    <property type="entry name" value="TauE"/>
    <property type="match status" value="1"/>
</dbReference>
<dbReference type="HOGENOM" id="CLU_059164_0_0_5"/>
<dbReference type="RefSeq" id="WP_009995169.1">
    <property type="nucleotide sequence ID" value="NZ_CP006986.1"/>
</dbReference>
<comment type="similarity">
    <text evidence="5">Belongs to the 4-toluene sulfonate uptake permease (TSUP) (TC 2.A.102) family.</text>
</comment>
<evidence type="ECO:0000313" key="6">
    <source>
        <dbReference type="EMBL" id="AIC26422.1"/>
    </source>
</evidence>
<comment type="subcellular location">
    <subcellularLocation>
        <location evidence="5">Cell membrane</location>
        <topology evidence="5">Multi-pass membrane protein</topology>
    </subcellularLocation>
    <subcellularLocation>
        <location evidence="1">Membrane</location>
        <topology evidence="1">Multi-pass membrane protein</topology>
    </subcellularLocation>
</comment>
<feature type="transmembrane region" description="Helical" evidence="5">
    <location>
        <begin position="6"/>
        <end position="29"/>
    </location>
</feature>
<dbReference type="PANTHER" id="PTHR43701:SF12">
    <property type="entry name" value="MEMBRANE TRANSPORTER PROTEIN YTNM-RELATED"/>
    <property type="match status" value="1"/>
</dbReference>
<dbReference type="Proteomes" id="UP000027180">
    <property type="component" value="Chromosome"/>
</dbReference>
<reference evidence="6 7" key="1">
    <citation type="submission" date="2013-12" db="EMBL/GenBank/DDBJ databases">
        <title>Complete genome sequence of Rhizobium etli bv. mimosae IE4771.</title>
        <authorList>
            <person name="Bustos P."/>
            <person name="Santamaria R.I."/>
            <person name="Lozano L."/>
            <person name="Ormeno-Orrillo E."/>
            <person name="Rogel M.A."/>
            <person name="Romero D."/>
            <person name="Cevallos M.A."/>
            <person name="Martinez-Romero E."/>
            <person name="Gonzalez V."/>
        </authorList>
    </citation>
    <scope>NUCLEOTIDE SEQUENCE [LARGE SCALE GENOMIC DNA]</scope>
    <source>
        <strain evidence="6 7">IE4771</strain>
    </source>
</reference>
<dbReference type="InterPro" id="IPR051598">
    <property type="entry name" value="TSUP/Inactive_protease-like"/>
</dbReference>
<sequence length="243" mass="25500">MTSDIFFFIAVGFCAQIVDGALGMAFGVLSTTSLLAFGVPAANASAMTHVTEMFTTAASGLSHAYHRNVDWRLVARLAPAGMIGGAIGAYLLANIDGKVIEPFVSAYLIAIGLLILYKAFRPQIRREVRDWAVPPVGFFGGVLDAIGGGGWGPVVTSTLVGRGHDLKRVIGSTNFTEFAVTLTISVTFVVTLGWSELNSAIGLIIGGVIAAPFGAILVKRLPVRALMVAVSMVIITTSALRIF</sequence>
<organism evidence="6 7">
    <name type="scientific">Rhizobium etli bv. mimosae str. IE4771</name>
    <dbReference type="NCBI Taxonomy" id="1432050"/>
    <lineage>
        <taxon>Bacteria</taxon>
        <taxon>Pseudomonadati</taxon>
        <taxon>Pseudomonadota</taxon>
        <taxon>Alphaproteobacteria</taxon>
        <taxon>Hyphomicrobiales</taxon>
        <taxon>Rhizobiaceae</taxon>
        <taxon>Rhizobium/Agrobacterium group</taxon>
        <taxon>Rhizobium</taxon>
    </lineage>
</organism>
<dbReference type="KEGG" id="rei:IE4771_CH01273"/>
<gene>
    <name evidence="6" type="ORF">IE4771_CH01273</name>
</gene>
<dbReference type="AlphaFoldDB" id="A0A060HXV8"/>
<feature type="transmembrane region" description="Helical" evidence="5">
    <location>
        <begin position="175"/>
        <end position="194"/>
    </location>
</feature>
<keyword evidence="5" id="KW-1003">Cell membrane</keyword>
<feature type="transmembrane region" description="Helical" evidence="5">
    <location>
        <begin position="73"/>
        <end position="93"/>
    </location>
</feature>
<dbReference type="InterPro" id="IPR002781">
    <property type="entry name" value="TM_pro_TauE-like"/>
</dbReference>
<dbReference type="OrthoDB" id="45564at2"/>
<feature type="transmembrane region" description="Helical" evidence="5">
    <location>
        <begin position="99"/>
        <end position="120"/>
    </location>
</feature>
<evidence type="ECO:0000313" key="7">
    <source>
        <dbReference type="Proteomes" id="UP000027180"/>
    </source>
</evidence>
<evidence type="ECO:0000256" key="2">
    <source>
        <dbReference type="ARBA" id="ARBA00022692"/>
    </source>
</evidence>
<dbReference type="GO" id="GO:0005886">
    <property type="term" value="C:plasma membrane"/>
    <property type="evidence" value="ECO:0007669"/>
    <property type="project" value="UniProtKB-SubCell"/>
</dbReference>
<evidence type="ECO:0000256" key="1">
    <source>
        <dbReference type="ARBA" id="ARBA00004141"/>
    </source>
</evidence>
<dbReference type="EMBL" id="CP006986">
    <property type="protein sequence ID" value="AIC26422.1"/>
    <property type="molecule type" value="Genomic_DNA"/>
</dbReference>
<accession>A0A060HXV8</accession>
<dbReference type="PANTHER" id="PTHR43701">
    <property type="entry name" value="MEMBRANE TRANSPORTER PROTEIN MJ0441-RELATED"/>
    <property type="match status" value="1"/>
</dbReference>
<keyword evidence="2 5" id="KW-0812">Transmembrane</keyword>